<reference evidence="1 2" key="1">
    <citation type="submission" date="2018-07" db="EMBL/GenBank/DDBJ databases">
        <title>Rhizobium leguminosarum strain:ATCC 14479 Genome sequencing and assembly.</title>
        <authorList>
            <person name="Chakraborty R."/>
        </authorList>
    </citation>
    <scope>NUCLEOTIDE SEQUENCE [LARGE SCALE GENOMIC DNA]</scope>
    <source>
        <strain evidence="1 2">ATCC 14479</strain>
        <plasmid evidence="2">Plasmid unnamed3</plasmid>
    </source>
</reference>
<evidence type="ECO:0000313" key="1">
    <source>
        <dbReference type="EMBL" id="AXA44150.1"/>
    </source>
</evidence>
<organism evidence="1 2">
    <name type="scientific">Rhizobium leguminosarum</name>
    <dbReference type="NCBI Taxonomy" id="384"/>
    <lineage>
        <taxon>Bacteria</taxon>
        <taxon>Pseudomonadati</taxon>
        <taxon>Pseudomonadota</taxon>
        <taxon>Alphaproteobacteria</taxon>
        <taxon>Hyphomicrobiales</taxon>
        <taxon>Rhizobiaceae</taxon>
        <taxon>Rhizobium/Agrobacterium group</taxon>
        <taxon>Rhizobium</taxon>
    </lineage>
</organism>
<dbReference type="AlphaFoldDB" id="A0A2Z4YS14"/>
<name>A0A2Z4YS14_RHILE</name>
<accession>A0A2Z4YS14</accession>
<evidence type="ECO:0000313" key="2">
    <source>
        <dbReference type="Proteomes" id="UP000251166"/>
    </source>
</evidence>
<geneLocation type="plasmid" evidence="1 2">
    <name>unnamed3</name>
</geneLocation>
<proteinExistence type="predicted"/>
<sequence length="91" mass="10448">MTGLGQAHFSVAKMHSECIYTDSSLREQKGGIPIYPFSPFRERTRYFFTVFLQILNDFAICATVWPLSLSWTIASERLENPDDGIFLLILQ</sequence>
<dbReference type="EMBL" id="CP030763">
    <property type="protein sequence ID" value="AXA44150.1"/>
    <property type="molecule type" value="Genomic_DNA"/>
</dbReference>
<dbReference type="Proteomes" id="UP000251166">
    <property type="component" value="Plasmid unnamed3"/>
</dbReference>
<gene>
    <name evidence="1" type="ORF">DLJ82_6179</name>
</gene>
<protein>
    <submittedName>
        <fullName evidence="1">Uncharacterized protein</fullName>
    </submittedName>
</protein>
<keyword evidence="1" id="KW-0614">Plasmid</keyword>